<keyword evidence="4" id="KW-1185">Reference proteome</keyword>
<evidence type="ECO:0000313" key="4">
    <source>
        <dbReference type="Proteomes" id="UP001642409"/>
    </source>
</evidence>
<protein>
    <submittedName>
        <fullName evidence="3">Hypothetical_protein</fullName>
    </submittedName>
</protein>
<evidence type="ECO:0000313" key="2">
    <source>
        <dbReference type="EMBL" id="CAI9916735.1"/>
    </source>
</evidence>
<evidence type="ECO:0000256" key="1">
    <source>
        <dbReference type="SAM" id="Phobius"/>
    </source>
</evidence>
<reference evidence="3 4" key="2">
    <citation type="submission" date="2024-07" db="EMBL/GenBank/DDBJ databases">
        <authorList>
            <person name="Akdeniz Z."/>
        </authorList>
    </citation>
    <scope>NUCLEOTIDE SEQUENCE [LARGE SCALE GENOMIC DNA]</scope>
</reference>
<dbReference type="EMBL" id="CAXDID020000461">
    <property type="protein sequence ID" value="CAL6093855.1"/>
    <property type="molecule type" value="Genomic_DNA"/>
</dbReference>
<keyword evidence="1" id="KW-0472">Membrane</keyword>
<reference evidence="2" key="1">
    <citation type="submission" date="2023-06" db="EMBL/GenBank/DDBJ databases">
        <authorList>
            <person name="Kurt Z."/>
        </authorList>
    </citation>
    <scope>NUCLEOTIDE SEQUENCE</scope>
</reference>
<evidence type="ECO:0000313" key="3">
    <source>
        <dbReference type="EMBL" id="CAL6093855.1"/>
    </source>
</evidence>
<proteinExistence type="predicted"/>
<organism evidence="2">
    <name type="scientific">Hexamita inflata</name>
    <dbReference type="NCBI Taxonomy" id="28002"/>
    <lineage>
        <taxon>Eukaryota</taxon>
        <taxon>Metamonada</taxon>
        <taxon>Diplomonadida</taxon>
        <taxon>Hexamitidae</taxon>
        <taxon>Hexamitinae</taxon>
        <taxon>Hexamita</taxon>
    </lineage>
</organism>
<keyword evidence="1" id="KW-1133">Transmembrane helix</keyword>
<comment type="caution">
    <text evidence="2">The sequence shown here is derived from an EMBL/GenBank/DDBJ whole genome shotgun (WGS) entry which is preliminary data.</text>
</comment>
<feature type="transmembrane region" description="Helical" evidence="1">
    <location>
        <begin position="116"/>
        <end position="133"/>
    </location>
</feature>
<dbReference type="Proteomes" id="UP001642409">
    <property type="component" value="Unassembled WGS sequence"/>
</dbReference>
<name>A0AA86TG89_9EUKA</name>
<dbReference type="EMBL" id="CATOUU010000109">
    <property type="protein sequence ID" value="CAI9916735.1"/>
    <property type="molecule type" value="Genomic_DNA"/>
</dbReference>
<keyword evidence="1" id="KW-0812">Transmembrane</keyword>
<sequence>MNSVLKYTCGKLQTALNIRSHSQKIALVQIIHDKQDFQEDIRQFIMAASLSFRLRFLRRMIIISKSSMVALIERIIDICLMTFEVVRFKQLYIVVITNENMSRFSVINQMLKKKDLFFGKFMIIGIFYFYYILSGSTGEHEVPLHISF</sequence>
<gene>
    <name evidence="2" type="ORF">HINF_LOCUS4380</name>
    <name evidence="3" type="ORF">HINF_LOCUS67190</name>
</gene>
<dbReference type="AlphaFoldDB" id="A0AA86TG89"/>
<accession>A0AA86TG89</accession>